<comment type="caution">
    <text evidence="8">The sequence shown here is derived from an EMBL/GenBank/DDBJ whole genome shotgun (WGS) entry which is preliminary data.</text>
</comment>
<dbReference type="SMART" id="SM00448">
    <property type="entry name" value="REC"/>
    <property type="match status" value="1"/>
</dbReference>
<evidence type="ECO:0000256" key="3">
    <source>
        <dbReference type="ARBA" id="ARBA00023125"/>
    </source>
</evidence>
<dbReference type="GO" id="GO:0006355">
    <property type="term" value="P:regulation of DNA-templated transcription"/>
    <property type="evidence" value="ECO:0007669"/>
    <property type="project" value="InterPro"/>
</dbReference>
<dbReference type="SMART" id="SM00421">
    <property type="entry name" value="HTH_LUXR"/>
    <property type="match status" value="1"/>
</dbReference>
<dbReference type="RefSeq" id="WP_142034889.1">
    <property type="nucleotide sequence ID" value="NZ_JBHTGS010000001.1"/>
</dbReference>
<dbReference type="EMBL" id="VFOW01000001">
    <property type="protein sequence ID" value="TQL75199.1"/>
    <property type="molecule type" value="Genomic_DNA"/>
</dbReference>
<dbReference type="SUPFAM" id="SSF52172">
    <property type="entry name" value="CheY-like"/>
    <property type="match status" value="1"/>
</dbReference>
<feature type="modified residue" description="4-aspartylphosphate" evidence="5">
    <location>
        <position position="54"/>
    </location>
</feature>
<proteinExistence type="predicted"/>
<dbReference type="PROSITE" id="PS50110">
    <property type="entry name" value="RESPONSE_REGULATORY"/>
    <property type="match status" value="1"/>
</dbReference>
<sequence>MINVLIADDHAAVRTGLVLICEGADDITVIGEAADGVDAVEQTLRLRPDVVVMDIRMPRLDGISATERLAGSCDVLILTTYGSNAHVFAALAAGAAGFLLKDTDADTLVEAIRVVARGDGLISPAVTRDLIKEFGRRRPRAEAAGLSLLTGRERQVFARLGQGMSNAAIAADLSMAEATAKTHVSRVLTKLGLRSRVQAAILAQESGIQL</sequence>
<dbReference type="PROSITE" id="PS50043">
    <property type="entry name" value="HTH_LUXR_2"/>
    <property type="match status" value="1"/>
</dbReference>
<dbReference type="SUPFAM" id="SSF46894">
    <property type="entry name" value="C-terminal effector domain of the bipartite response regulators"/>
    <property type="match status" value="1"/>
</dbReference>
<dbReference type="InterPro" id="IPR001789">
    <property type="entry name" value="Sig_transdc_resp-reg_receiver"/>
</dbReference>
<evidence type="ECO:0000313" key="8">
    <source>
        <dbReference type="EMBL" id="TQL75199.1"/>
    </source>
</evidence>
<feature type="domain" description="Response regulatory" evidence="7">
    <location>
        <begin position="3"/>
        <end position="116"/>
    </location>
</feature>
<keyword evidence="2" id="KW-0805">Transcription regulation</keyword>
<dbReference type="PANTHER" id="PTHR43214">
    <property type="entry name" value="TWO-COMPONENT RESPONSE REGULATOR"/>
    <property type="match status" value="1"/>
</dbReference>
<reference evidence="8 9" key="1">
    <citation type="submission" date="2019-06" db="EMBL/GenBank/DDBJ databases">
        <title>Sequencing the genomes of 1000 actinobacteria strains.</title>
        <authorList>
            <person name="Klenk H.-P."/>
        </authorList>
    </citation>
    <scope>NUCLEOTIDE SEQUENCE [LARGE SCALE GENOMIC DNA]</scope>
    <source>
        <strain evidence="8 9">DSM 45928</strain>
    </source>
</reference>
<evidence type="ECO:0000313" key="9">
    <source>
        <dbReference type="Proteomes" id="UP000317043"/>
    </source>
</evidence>
<protein>
    <submittedName>
        <fullName evidence="8">LuxR family two component transcriptional regulator</fullName>
    </submittedName>
</protein>
<gene>
    <name evidence="8" type="ORF">FB566_0696</name>
</gene>
<dbReference type="InterPro" id="IPR016032">
    <property type="entry name" value="Sig_transdc_resp-reg_C-effctor"/>
</dbReference>
<dbReference type="AlphaFoldDB" id="A0A543ARJ5"/>
<dbReference type="InterPro" id="IPR011006">
    <property type="entry name" value="CheY-like_superfamily"/>
</dbReference>
<dbReference type="GO" id="GO:0003677">
    <property type="term" value="F:DNA binding"/>
    <property type="evidence" value="ECO:0007669"/>
    <property type="project" value="UniProtKB-KW"/>
</dbReference>
<dbReference type="PANTHER" id="PTHR43214:SF24">
    <property type="entry name" value="TRANSCRIPTIONAL REGULATORY PROTEIN NARL-RELATED"/>
    <property type="match status" value="1"/>
</dbReference>
<feature type="domain" description="HTH luxR-type" evidence="6">
    <location>
        <begin position="142"/>
        <end position="207"/>
    </location>
</feature>
<evidence type="ECO:0000256" key="2">
    <source>
        <dbReference type="ARBA" id="ARBA00023015"/>
    </source>
</evidence>
<dbReference type="Gene3D" id="3.40.50.2300">
    <property type="match status" value="1"/>
</dbReference>
<dbReference type="Pfam" id="PF00196">
    <property type="entry name" value="GerE"/>
    <property type="match status" value="1"/>
</dbReference>
<dbReference type="GO" id="GO:0000160">
    <property type="term" value="P:phosphorelay signal transduction system"/>
    <property type="evidence" value="ECO:0007669"/>
    <property type="project" value="InterPro"/>
</dbReference>
<dbReference type="InterPro" id="IPR039420">
    <property type="entry name" value="WalR-like"/>
</dbReference>
<organism evidence="8 9">
    <name type="scientific">Stackebrandtia endophytica</name>
    <dbReference type="NCBI Taxonomy" id="1496996"/>
    <lineage>
        <taxon>Bacteria</taxon>
        <taxon>Bacillati</taxon>
        <taxon>Actinomycetota</taxon>
        <taxon>Actinomycetes</taxon>
        <taxon>Glycomycetales</taxon>
        <taxon>Glycomycetaceae</taxon>
        <taxon>Stackebrandtia</taxon>
    </lineage>
</organism>
<dbReference type="InterPro" id="IPR058245">
    <property type="entry name" value="NreC/VraR/RcsB-like_REC"/>
</dbReference>
<dbReference type="InterPro" id="IPR000792">
    <property type="entry name" value="Tscrpt_reg_LuxR_C"/>
</dbReference>
<evidence type="ECO:0000259" key="6">
    <source>
        <dbReference type="PROSITE" id="PS50043"/>
    </source>
</evidence>
<keyword evidence="9" id="KW-1185">Reference proteome</keyword>
<dbReference type="InParanoid" id="A0A543ARJ5"/>
<dbReference type="CDD" id="cd06170">
    <property type="entry name" value="LuxR_C_like"/>
    <property type="match status" value="1"/>
</dbReference>
<evidence type="ECO:0000256" key="1">
    <source>
        <dbReference type="ARBA" id="ARBA00022553"/>
    </source>
</evidence>
<name>A0A543ARJ5_9ACTN</name>
<accession>A0A543ARJ5</accession>
<dbReference type="PRINTS" id="PR00038">
    <property type="entry name" value="HTHLUXR"/>
</dbReference>
<keyword evidence="4" id="KW-0804">Transcription</keyword>
<dbReference type="Pfam" id="PF00072">
    <property type="entry name" value="Response_reg"/>
    <property type="match status" value="1"/>
</dbReference>
<dbReference type="OrthoDB" id="9808843at2"/>
<keyword evidence="1 5" id="KW-0597">Phosphoprotein</keyword>
<evidence type="ECO:0000259" key="7">
    <source>
        <dbReference type="PROSITE" id="PS50110"/>
    </source>
</evidence>
<evidence type="ECO:0000256" key="5">
    <source>
        <dbReference type="PROSITE-ProRule" id="PRU00169"/>
    </source>
</evidence>
<keyword evidence="3" id="KW-0238">DNA-binding</keyword>
<evidence type="ECO:0000256" key="4">
    <source>
        <dbReference type="ARBA" id="ARBA00023163"/>
    </source>
</evidence>
<dbReference type="Proteomes" id="UP000317043">
    <property type="component" value="Unassembled WGS sequence"/>
</dbReference>
<dbReference type="CDD" id="cd17535">
    <property type="entry name" value="REC_NarL-like"/>
    <property type="match status" value="1"/>
</dbReference>